<reference evidence="8" key="2">
    <citation type="submission" date="2022-06" db="UniProtKB">
        <authorList>
            <consortium name="EnsemblMetazoa"/>
        </authorList>
    </citation>
    <scope>IDENTIFICATION</scope>
    <source>
        <strain evidence="8">DF5081</strain>
    </source>
</reference>
<feature type="region of interest" description="Disordered" evidence="6">
    <location>
        <begin position="93"/>
        <end position="121"/>
    </location>
</feature>
<reference evidence="9" key="1">
    <citation type="submission" date="2010-08" db="EMBL/GenBank/DDBJ databases">
        <authorList>
            <consortium name="Caenorhabditis japonica Sequencing Consortium"/>
            <person name="Wilson R.K."/>
        </authorList>
    </citation>
    <scope>NUCLEOTIDE SEQUENCE [LARGE SCALE GENOMIC DNA]</scope>
    <source>
        <strain evidence="9">DF5081</strain>
    </source>
</reference>
<evidence type="ECO:0000256" key="4">
    <source>
        <dbReference type="ARBA" id="ARBA00022833"/>
    </source>
</evidence>
<feature type="compositionally biased region" description="Polar residues" evidence="6">
    <location>
        <begin position="93"/>
        <end position="117"/>
    </location>
</feature>
<feature type="compositionally biased region" description="Polar residues" evidence="6">
    <location>
        <begin position="306"/>
        <end position="322"/>
    </location>
</feature>
<dbReference type="PANTHER" id="PTHR46481">
    <property type="entry name" value="ZINC FINGER BED DOMAIN-CONTAINING PROTEIN 4"/>
    <property type="match status" value="1"/>
</dbReference>
<dbReference type="Gene3D" id="3.40.50.300">
    <property type="entry name" value="P-loop containing nucleotide triphosphate hydrolases"/>
    <property type="match status" value="1"/>
</dbReference>
<dbReference type="EnsemblMetazoa" id="CJA00587a.1">
    <property type="protein sequence ID" value="CJA00587a.1"/>
    <property type="gene ID" value="WBGene00119791"/>
</dbReference>
<dbReference type="InterPro" id="IPR012337">
    <property type="entry name" value="RNaseH-like_sf"/>
</dbReference>
<name>A0A8R1HHH3_CAEJA</name>
<keyword evidence="9" id="KW-1185">Reference proteome</keyword>
<dbReference type="GO" id="GO:0008270">
    <property type="term" value="F:zinc ion binding"/>
    <property type="evidence" value="ECO:0007669"/>
    <property type="project" value="UniProtKB-KW"/>
</dbReference>
<protein>
    <submittedName>
        <fullName evidence="8">Uncharacterized protein</fullName>
    </submittedName>
</protein>
<keyword evidence="7" id="KW-1133">Transmembrane helix</keyword>
<keyword evidence="4" id="KW-0862">Zinc</keyword>
<dbReference type="InterPro" id="IPR021109">
    <property type="entry name" value="Peptidase_aspartic_dom_sf"/>
</dbReference>
<accession>A0A8R1HHH3</accession>
<keyword evidence="5" id="KW-0539">Nucleus</keyword>
<dbReference type="PANTHER" id="PTHR46481:SF10">
    <property type="entry name" value="ZINC FINGER BED DOMAIN-CONTAINING PROTEIN 39"/>
    <property type="match status" value="1"/>
</dbReference>
<dbReference type="Proteomes" id="UP000005237">
    <property type="component" value="Unassembled WGS sequence"/>
</dbReference>
<dbReference type="InterPro" id="IPR027417">
    <property type="entry name" value="P-loop_NTPase"/>
</dbReference>
<dbReference type="InterPro" id="IPR036397">
    <property type="entry name" value="RNaseH_sf"/>
</dbReference>
<evidence type="ECO:0000256" key="6">
    <source>
        <dbReference type="SAM" id="MobiDB-lite"/>
    </source>
</evidence>
<dbReference type="Gene3D" id="2.40.70.10">
    <property type="entry name" value="Acid Proteases"/>
    <property type="match status" value="1"/>
</dbReference>
<evidence type="ECO:0000256" key="1">
    <source>
        <dbReference type="ARBA" id="ARBA00004123"/>
    </source>
</evidence>
<dbReference type="GO" id="GO:0003676">
    <property type="term" value="F:nucleic acid binding"/>
    <property type="evidence" value="ECO:0007669"/>
    <property type="project" value="InterPro"/>
</dbReference>
<dbReference type="SUPFAM" id="SSF50630">
    <property type="entry name" value="Acid proteases"/>
    <property type="match status" value="1"/>
</dbReference>
<dbReference type="InterPro" id="IPR052035">
    <property type="entry name" value="ZnF_BED_domain_contain"/>
</dbReference>
<keyword evidence="7" id="KW-0472">Membrane</keyword>
<sequence>MAIIRGCQMGLDMPTFAKQFKTSKSVIWATLNAPNLSKATGRPLKTSSQDDRIIVRMSKKNLRLTSTDINSELKNQYGVQLSVQGHCQKTSAPRFSLQKAPSEQTNDSGEEPFSSTEVGKGSSALGWNKVLWSDESKYLMIGTDGVTLVRRPGDKRNDPKYQVSTVKHGGGNVMMWGCFHATGVGSLIRITGTMESYMYKDILEKEMLPSGKSQMGRGWLFQQDNDPKHSSHFFRDWFAQHRVNVMTWPSQSPDLNPSSISRSLLEAAEKRATECEKKVGLLEQVLITRSHEDTNTGGSHSNSTSPRGGNSPNAPNPTVHTIMDTPQETGVLIETTGRLRKIIWSTTQCSVDLLGYRTEKTTSKQITVTAEECSKMKKHQRCNFGDLVAINGVSKTENPLIIDWPSAPFSIFKGTQTAETTNCFMVRTHVATRFGKDVPESPAGSMDRCRYSDGFCTTRDGGASAWDPTPSAQCEYVAWKSFKGFMSQDIWLIKDREVALTFNDSSSRTLSCGVKLIVTDQGYGVNLAEKTKRSTENTANKEWSVDGKFIVNDTLASLNPFTLELKETKNFHAENDLHSSNSLISQALQEPLIFHNMVIGSISEEIHENHYNEIWAALQGSPEAITKIISRNSDPASGSIAGGKLEQIISFCDRAKWLGGVIFTVWTLIVDTLVTGVILALIFMYFATGFLSVYLPFSRSMPKHELERVVTPRPTLDEYEAIRNRLATPRINALETSSREFFTAQIPIKANGIHCRALVDTGASFTVASEDMCCLLGIGQLLEPTSHTAIGSFMLFQDTHFTKGKCIPSGPQSYEFILGNDLLQRLPKFYLDYTKGVFEIGEDKLPLGQQRNASIFPSRHAVHVMKDTVIPARSESFVRCIVPGVAQTADLVLLSQTNTLSSQDLVIAPAVFSANFVNLLVTNPTNEPKILYANTKAASATEFYLTTDRGRKIIMEVDHSETVTGALRVHTRFATVNKPTSKETMDLLNAQVTATQTKELHPGWLRLFPENDFLSGVPRDSSAWKLAKAVADGGRLHRRPPCDTSLPQVCDFLNDPQREYCQMHLLDQNAATLANSPPGVGKTVMISAAAIAASSIFPGKLNIICGVTNASASEAVVKLAELETNNPVRFTRLISEQNRQRQRDSTHSDADYPELWKRVLAVALRRSDDSALNGCRYDSSSAQFFSVADSFANQWAPFANQVAKVQVDEASQLPLFALIALLATFPNAKFGLVGDHRQLPPFSDQEVYPLHHQIAIGNLLKEADRNHRFPATFLNVVHRCPNLITHIISRMFYPEDLQSVRSPRERNQYARALGLPDRYPLHLIYTTGEETVSGTSAFSRSEAQAALQIARDLRGTLGTPPSRCSELDRMTELLRKSKTADIQEDFMDRIEEDIRKLTTHVNIMTNTYREVTPVFSRQLIELKEKNDDDEKKNRMGKYDRFLKPVEEGRKQCTLCDHKFNKQQDSATNLYIHHFSKKHPSEYAHINGKREKSDDVLDQPLVKKMAQATIIESFQNFLPDGVKTEEGHRAITQFLCVTNQSLNMVNCQGFINMIKVISPKLVLKSRTHFTRYEVPKLYEEYERRLMMELRQVENIAISFDGWSDSSNKHECLGVLVHFVKDSKLNFRLIGVIDISHQSHTGIFLFEKIKHNLEHFGIEEKVKVIVRDGARNVVKAADQFRIPHYDCVAHKLHLATKIAIESFPGLLESLEKIRKICSKLNKSSTARREWNELHDLLEIPVLFLKKYTEIRWSSAHAVFERTLKSRDPLKLILLEHDDWPQLTDADWKLMETALEMLQPIAEAVKLVQVNT</sequence>
<evidence type="ECO:0000256" key="7">
    <source>
        <dbReference type="SAM" id="Phobius"/>
    </source>
</evidence>
<evidence type="ECO:0000256" key="2">
    <source>
        <dbReference type="ARBA" id="ARBA00022723"/>
    </source>
</evidence>
<feature type="region of interest" description="Disordered" evidence="6">
    <location>
        <begin position="289"/>
        <end position="322"/>
    </location>
</feature>
<evidence type="ECO:0000256" key="3">
    <source>
        <dbReference type="ARBA" id="ARBA00022771"/>
    </source>
</evidence>
<keyword evidence="2" id="KW-0479">Metal-binding</keyword>
<feature type="transmembrane region" description="Helical" evidence="7">
    <location>
        <begin position="673"/>
        <end position="695"/>
    </location>
</feature>
<dbReference type="SUPFAM" id="SSF53098">
    <property type="entry name" value="Ribonuclease H-like"/>
    <property type="match status" value="1"/>
</dbReference>
<evidence type="ECO:0000256" key="5">
    <source>
        <dbReference type="ARBA" id="ARBA00023242"/>
    </source>
</evidence>
<keyword evidence="7" id="KW-0812">Transmembrane</keyword>
<dbReference type="GO" id="GO:0005634">
    <property type="term" value="C:nucleus"/>
    <property type="evidence" value="ECO:0007669"/>
    <property type="project" value="UniProtKB-SubCell"/>
</dbReference>
<keyword evidence="3" id="KW-0863">Zinc-finger</keyword>
<evidence type="ECO:0000313" key="9">
    <source>
        <dbReference type="Proteomes" id="UP000005237"/>
    </source>
</evidence>
<dbReference type="SUPFAM" id="SSF52540">
    <property type="entry name" value="P-loop containing nucleoside triphosphate hydrolases"/>
    <property type="match status" value="1"/>
</dbReference>
<organism evidence="8 9">
    <name type="scientific">Caenorhabditis japonica</name>
    <dbReference type="NCBI Taxonomy" id="281687"/>
    <lineage>
        <taxon>Eukaryota</taxon>
        <taxon>Metazoa</taxon>
        <taxon>Ecdysozoa</taxon>
        <taxon>Nematoda</taxon>
        <taxon>Chromadorea</taxon>
        <taxon>Rhabditida</taxon>
        <taxon>Rhabditina</taxon>
        <taxon>Rhabditomorpha</taxon>
        <taxon>Rhabditoidea</taxon>
        <taxon>Rhabditidae</taxon>
        <taxon>Peloderinae</taxon>
        <taxon>Caenorhabditis</taxon>
    </lineage>
</organism>
<evidence type="ECO:0000313" key="8">
    <source>
        <dbReference type="EnsemblMetazoa" id="CJA00587a.1"/>
    </source>
</evidence>
<dbReference type="Gene3D" id="3.30.420.10">
    <property type="entry name" value="Ribonuclease H-like superfamily/Ribonuclease H"/>
    <property type="match status" value="1"/>
</dbReference>
<feature type="compositionally biased region" description="Low complexity" evidence="6">
    <location>
        <begin position="295"/>
        <end position="305"/>
    </location>
</feature>
<proteinExistence type="predicted"/>
<comment type="subcellular location">
    <subcellularLocation>
        <location evidence="1">Nucleus</location>
    </subcellularLocation>
</comment>